<dbReference type="EMBL" id="CP072788">
    <property type="protein sequence ID" value="QTR03013.1"/>
    <property type="molecule type" value="Genomic_DNA"/>
</dbReference>
<sequence>MNRTKVDGVEPARRFVVEWHNVRRKAEPDSRLSAEVVLHEGGQIVLQYKGIDTPAEAGAHAVVGIEDATGSSALTWSMRQPKLSDATAVRFRVPGTMLVRGVVRNANDGAPIPLADLKTVVNGRPVAMYTVWDGAYRFEVSTRGAVIDVTAEGYPDTRVEVPAGADNTVVVRDVPLAAPALAVGSGPVEIAVPAGQKRTTTATVRNTGGLPGTWDAVHEIEGGTTLPQPDKPGAVLRSWNPVASGVPRGYGIAELDGHVYISSRADGALSRLTPDGVLLGTRRFDEPVGDLAVLRDQGLLCYVAGGPTIKCVRPLTGEVVHSVTGADWHADGGGLAHRPGTDTFFVVDGRTITQVKGPSHADAGAVVGRCGLSRYDQSARIAGIAFVATDPTGGELWIYLVSAGYGRVGYLSRVSPEGCGSRDLMADPMPGAYTGAGLEADPAGNLWVFSNPPYAYPGPTDQPPKVSYLQTGSPVHTPLPWLGGGAPVVVPAGQSRAVEVTVDATSLRPGVHLAALELVTTGPGRPRLGIQVRVVVG</sequence>
<proteinExistence type="predicted"/>
<reference evidence="1" key="1">
    <citation type="submission" date="2021-04" db="EMBL/GenBank/DDBJ databases">
        <title>Saccharothrix algeriensis WGS.</title>
        <authorList>
            <person name="Stuskova K."/>
            <person name="Hakalova E."/>
            <person name="Tebbal A.B."/>
            <person name="Eichmeier A."/>
        </authorList>
    </citation>
    <scope>NUCLEOTIDE SEQUENCE</scope>
    <source>
        <strain evidence="1">NRRL B-24137</strain>
    </source>
</reference>
<dbReference type="SUPFAM" id="SSF63829">
    <property type="entry name" value="Calcium-dependent phosphotriesterase"/>
    <property type="match status" value="1"/>
</dbReference>
<dbReference type="Proteomes" id="UP000671828">
    <property type="component" value="Chromosome"/>
</dbReference>
<organism evidence="1 2">
    <name type="scientific">Saccharothrix algeriensis</name>
    <dbReference type="NCBI Taxonomy" id="173560"/>
    <lineage>
        <taxon>Bacteria</taxon>
        <taxon>Bacillati</taxon>
        <taxon>Actinomycetota</taxon>
        <taxon>Actinomycetes</taxon>
        <taxon>Pseudonocardiales</taxon>
        <taxon>Pseudonocardiaceae</taxon>
        <taxon>Saccharothrix</taxon>
    </lineage>
</organism>
<accession>A0A8T8HWM9</accession>
<dbReference type="AlphaFoldDB" id="A0A8T8HWM9"/>
<evidence type="ECO:0000313" key="1">
    <source>
        <dbReference type="EMBL" id="QTR03013.1"/>
    </source>
</evidence>
<protein>
    <submittedName>
        <fullName evidence="1">Uncharacterized protein</fullName>
    </submittedName>
</protein>
<dbReference type="Gene3D" id="2.60.40.1120">
    <property type="entry name" value="Carboxypeptidase-like, regulatory domain"/>
    <property type="match status" value="1"/>
</dbReference>
<dbReference type="SUPFAM" id="SSF49464">
    <property type="entry name" value="Carboxypeptidase regulatory domain-like"/>
    <property type="match status" value="1"/>
</dbReference>
<gene>
    <name evidence="1" type="ORF">J7S33_29160</name>
</gene>
<name>A0A8T8HWM9_9PSEU</name>
<dbReference type="InterPro" id="IPR008969">
    <property type="entry name" value="CarboxyPept-like_regulatory"/>
</dbReference>
<evidence type="ECO:0000313" key="2">
    <source>
        <dbReference type="Proteomes" id="UP000671828"/>
    </source>
</evidence>